<evidence type="ECO:0000313" key="3">
    <source>
        <dbReference type="Proteomes" id="UP001066276"/>
    </source>
</evidence>
<sequence>MEEDVDVRERGGHEGERRSPLETRGAGERRKQEKTALPGGAELRHRELPPGSGETQQNQSKDRAGEDGGRENAGAGHILGRMWTEQVQGIY</sequence>
<evidence type="ECO:0000313" key="2">
    <source>
        <dbReference type="EMBL" id="KAJ1126143.1"/>
    </source>
</evidence>
<feature type="region of interest" description="Disordered" evidence="1">
    <location>
        <begin position="1"/>
        <end position="91"/>
    </location>
</feature>
<reference evidence="2" key="1">
    <citation type="journal article" date="2022" name="bioRxiv">
        <title>Sequencing and chromosome-scale assembly of the giantPleurodeles waltlgenome.</title>
        <authorList>
            <person name="Brown T."/>
            <person name="Elewa A."/>
            <person name="Iarovenko S."/>
            <person name="Subramanian E."/>
            <person name="Araus A.J."/>
            <person name="Petzold A."/>
            <person name="Susuki M."/>
            <person name="Suzuki K.-i.T."/>
            <person name="Hayashi T."/>
            <person name="Toyoda A."/>
            <person name="Oliveira C."/>
            <person name="Osipova E."/>
            <person name="Leigh N.D."/>
            <person name="Simon A."/>
            <person name="Yun M.H."/>
        </authorList>
    </citation>
    <scope>NUCLEOTIDE SEQUENCE</scope>
    <source>
        <strain evidence="2">20211129_DDA</strain>
        <tissue evidence="2">Liver</tissue>
    </source>
</reference>
<keyword evidence="3" id="KW-1185">Reference proteome</keyword>
<feature type="compositionally biased region" description="Basic and acidic residues" evidence="1">
    <location>
        <begin position="7"/>
        <end position="34"/>
    </location>
</feature>
<gene>
    <name evidence="2" type="ORF">NDU88_004552</name>
</gene>
<organism evidence="2 3">
    <name type="scientific">Pleurodeles waltl</name>
    <name type="common">Iberian ribbed newt</name>
    <dbReference type="NCBI Taxonomy" id="8319"/>
    <lineage>
        <taxon>Eukaryota</taxon>
        <taxon>Metazoa</taxon>
        <taxon>Chordata</taxon>
        <taxon>Craniata</taxon>
        <taxon>Vertebrata</taxon>
        <taxon>Euteleostomi</taxon>
        <taxon>Amphibia</taxon>
        <taxon>Batrachia</taxon>
        <taxon>Caudata</taxon>
        <taxon>Salamandroidea</taxon>
        <taxon>Salamandridae</taxon>
        <taxon>Pleurodelinae</taxon>
        <taxon>Pleurodeles</taxon>
    </lineage>
</organism>
<name>A0AAV7PCW5_PLEWA</name>
<dbReference type="EMBL" id="JANPWB010000011">
    <property type="protein sequence ID" value="KAJ1126143.1"/>
    <property type="molecule type" value="Genomic_DNA"/>
</dbReference>
<comment type="caution">
    <text evidence="2">The sequence shown here is derived from an EMBL/GenBank/DDBJ whole genome shotgun (WGS) entry which is preliminary data.</text>
</comment>
<dbReference type="AlphaFoldDB" id="A0AAV7PCW5"/>
<accession>A0AAV7PCW5</accession>
<evidence type="ECO:0000256" key="1">
    <source>
        <dbReference type="SAM" id="MobiDB-lite"/>
    </source>
</evidence>
<protein>
    <submittedName>
        <fullName evidence="2">Uncharacterized protein</fullName>
    </submittedName>
</protein>
<proteinExistence type="predicted"/>
<feature type="compositionally biased region" description="Basic and acidic residues" evidence="1">
    <location>
        <begin position="60"/>
        <end position="70"/>
    </location>
</feature>
<dbReference type="Proteomes" id="UP001066276">
    <property type="component" value="Chromosome 7"/>
</dbReference>